<evidence type="ECO:0000313" key="8">
    <source>
        <dbReference type="Proteomes" id="UP000660729"/>
    </source>
</evidence>
<dbReference type="InterPro" id="IPR043047">
    <property type="entry name" value="Hri1_N_sf"/>
</dbReference>
<name>A0A8H6RSI4_9PEZI</name>
<dbReference type="CDD" id="cd11693">
    <property type="entry name" value="HRI1_C_like"/>
    <property type="match status" value="1"/>
</dbReference>
<keyword evidence="6" id="KW-0539">Nucleus</keyword>
<evidence type="ECO:0000256" key="3">
    <source>
        <dbReference type="ARBA" id="ARBA00005229"/>
    </source>
</evidence>
<organism evidence="7 8">
    <name type="scientific">Pseudocercospora fuligena</name>
    <dbReference type="NCBI Taxonomy" id="685502"/>
    <lineage>
        <taxon>Eukaryota</taxon>
        <taxon>Fungi</taxon>
        <taxon>Dikarya</taxon>
        <taxon>Ascomycota</taxon>
        <taxon>Pezizomycotina</taxon>
        <taxon>Dothideomycetes</taxon>
        <taxon>Dothideomycetidae</taxon>
        <taxon>Mycosphaerellales</taxon>
        <taxon>Mycosphaerellaceae</taxon>
        <taxon>Pseudocercospora</taxon>
    </lineage>
</organism>
<dbReference type="InterPro" id="IPR031818">
    <property type="entry name" value="Hri1"/>
</dbReference>
<protein>
    <recommendedName>
        <fullName evidence="4">Protein HRI1</fullName>
    </recommendedName>
</protein>
<keyword evidence="8" id="KW-1185">Reference proteome</keyword>
<evidence type="ECO:0000313" key="7">
    <source>
        <dbReference type="EMBL" id="KAF7195456.1"/>
    </source>
</evidence>
<dbReference type="OrthoDB" id="4045395at2759"/>
<dbReference type="Gene3D" id="2.40.128.320">
    <property type="entry name" value="Protein HRI1, N-terminal domain"/>
    <property type="match status" value="1"/>
</dbReference>
<dbReference type="GO" id="GO:0005634">
    <property type="term" value="C:nucleus"/>
    <property type="evidence" value="ECO:0007669"/>
    <property type="project" value="UniProtKB-SubCell"/>
</dbReference>
<gene>
    <name evidence="7" type="ORF">HII31_03348</name>
</gene>
<feature type="non-terminal residue" evidence="7">
    <location>
        <position position="265"/>
    </location>
</feature>
<sequence>FRSPTFPATPHFQSKPQLHLFHCQTHNNPKMSISIREWIRWESDHPPGLTREPTNTLVLTSPESRFVDIRILKSAQSDNTIPQLARDAAMLPFTHLNWAFAGFSSSEITPDGITKSTWNHFVDSRYPDTSQVSDSGLMYPQPNCNLTLETGSMLKPITSKIESYEEMWRDIRPSAGVAVLQLHDDEASTRGMVVRVGNFCQGVVRQGEKFALERWEWEGDKEGWKRQARMGDLWMPCGVATEREKLVMGGKVKFGEDVWEVVELS</sequence>
<dbReference type="InterPro" id="IPR038744">
    <property type="entry name" value="Hri1_N"/>
</dbReference>
<evidence type="ECO:0000256" key="6">
    <source>
        <dbReference type="ARBA" id="ARBA00023242"/>
    </source>
</evidence>
<evidence type="ECO:0000256" key="5">
    <source>
        <dbReference type="ARBA" id="ARBA00022490"/>
    </source>
</evidence>
<comment type="caution">
    <text evidence="7">The sequence shown here is derived from an EMBL/GenBank/DDBJ whole genome shotgun (WGS) entry which is preliminary data.</text>
</comment>
<dbReference type="GO" id="GO:0005737">
    <property type="term" value="C:cytoplasm"/>
    <property type="evidence" value="ECO:0007669"/>
    <property type="project" value="UniProtKB-SubCell"/>
</dbReference>
<dbReference type="Pfam" id="PF16815">
    <property type="entry name" value="HRI1"/>
    <property type="match status" value="1"/>
</dbReference>
<evidence type="ECO:0000256" key="1">
    <source>
        <dbReference type="ARBA" id="ARBA00004123"/>
    </source>
</evidence>
<keyword evidence="5" id="KW-0963">Cytoplasm</keyword>
<dbReference type="Proteomes" id="UP000660729">
    <property type="component" value="Unassembled WGS sequence"/>
</dbReference>
<proteinExistence type="inferred from homology"/>
<evidence type="ECO:0000256" key="4">
    <source>
        <dbReference type="ARBA" id="ARBA00017063"/>
    </source>
</evidence>
<evidence type="ECO:0000256" key="2">
    <source>
        <dbReference type="ARBA" id="ARBA00004496"/>
    </source>
</evidence>
<comment type="similarity">
    <text evidence="3">Belongs to the HRI1 family.</text>
</comment>
<dbReference type="CDD" id="cd11692">
    <property type="entry name" value="HRI1_N_like"/>
    <property type="match status" value="1"/>
</dbReference>
<dbReference type="EMBL" id="JABCIY010000040">
    <property type="protein sequence ID" value="KAF7195456.1"/>
    <property type="molecule type" value="Genomic_DNA"/>
</dbReference>
<dbReference type="AlphaFoldDB" id="A0A8H6RSI4"/>
<accession>A0A8H6RSI4</accession>
<comment type="subcellular location">
    <subcellularLocation>
        <location evidence="2">Cytoplasm</location>
    </subcellularLocation>
    <subcellularLocation>
        <location evidence="1">Nucleus</location>
    </subcellularLocation>
</comment>
<reference evidence="7" key="1">
    <citation type="submission" date="2020-04" db="EMBL/GenBank/DDBJ databases">
        <title>Draft genome resource of the tomato pathogen Pseudocercospora fuligena.</title>
        <authorList>
            <person name="Zaccaron A."/>
        </authorList>
    </citation>
    <scope>NUCLEOTIDE SEQUENCE</scope>
    <source>
        <strain evidence="7">PF001</strain>
    </source>
</reference>